<organism evidence="1 2">
    <name type="scientific">Malus domestica</name>
    <name type="common">Apple</name>
    <name type="synonym">Pyrus malus</name>
    <dbReference type="NCBI Taxonomy" id="3750"/>
    <lineage>
        <taxon>Eukaryota</taxon>
        <taxon>Viridiplantae</taxon>
        <taxon>Streptophyta</taxon>
        <taxon>Embryophyta</taxon>
        <taxon>Tracheophyta</taxon>
        <taxon>Spermatophyta</taxon>
        <taxon>Magnoliopsida</taxon>
        <taxon>eudicotyledons</taxon>
        <taxon>Gunneridae</taxon>
        <taxon>Pentapetalae</taxon>
        <taxon>rosids</taxon>
        <taxon>fabids</taxon>
        <taxon>Rosales</taxon>
        <taxon>Rosaceae</taxon>
        <taxon>Amygdaloideae</taxon>
        <taxon>Maleae</taxon>
        <taxon>Malus</taxon>
    </lineage>
</organism>
<evidence type="ECO:0000313" key="1">
    <source>
        <dbReference type="EMBL" id="RXH68632.1"/>
    </source>
</evidence>
<evidence type="ECO:0000313" key="2">
    <source>
        <dbReference type="Proteomes" id="UP000290289"/>
    </source>
</evidence>
<gene>
    <name evidence="1" type="ORF">DVH24_030965</name>
</gene>
<dbReference type="EMBL" id="RDQH01000343">
    <property type="protein sequence ID" value="RXH68632.1"/>
    <property type="molecule type" value="Genomic_DNA"/>
</dbReference>
<proteinExistence type="predicted"/>
<name>A0A498HFH7_MALDO</name>
<protein>
    <submittedName>
        <fullName evidence="1">Uncharacterized protein</fullName>
    </submittedName>
</protein>
<comment type="caution">
    <text evidence="1">The sequence shown here is derived from an EMBL/GenBank/DDBJ whole genome shotgun (WGS) entry which is preliminary data.</text>
</comment>
<dbReference type="Proteomes" id="UP000290289">
    <property type="component" value="Chromosome 17"/>
</dbReference>
<sequence>MYGLRAGFLMYSQRQGCCSFSFSQHVAEGGVPDLMASRHGLNSNGLHVTASVVLTSSHNATTTATIKQNTKLPDDSFILLRHLAKN</sequence>
<accession>A0A498HFH7</accession>
<reference evidence="1 2" key="1">
    <citation type="submission" date="2018-10" db="EMBL/GenBank/DDBJ databases">
        <title>A high-quality apple genome assembly.</title>
        <authorList>
            <person name="Hu J."/>
        </authorList>
    </citation>
    <scope>NUCLEOTIDE SEQUENCE [LARGE SCALE GENOMIC DNA]</scope>
    <source>
        <strain evidence="2">cv. HFTH1</strain>
        <tissue evidence="1">Young leaf</tissue>
    </source>
</reference>
<dbReference type="AlphaFoldDB" id="A0A498HFH7"/>
<keyword evidence="2" id="KW-1185">Reference proteome</keyword>